<gene>
    <name evidence="1" type="ORF">EB796_012390</name>
</gene>
<dbReference type="AlphaFoldDB" id="A0A7J7JSJ4"/>
<dbReference type="Gene3D" id="3.30.160.60">
    <property type="entry name" value="Classic Zinc Finger"/>
    <property type="match status" value="1"/>
</dbReference>
<evidence type="ECO:0000313" key="1">
    <source>
        <dbReference type="EMBL" id="KAF6029322.1"/>
    </source>
</evidence>
<name>A0A7J7JSJ4_BUGNE</name>
<evidence type="ECO:0008006" key="3">
    <source>
        <dbReference type="Google" id="ProtNLM"/>
    </source>
</evidence>
<comment type="caution">
    <text evidence="1">The sequence shown here is derived from an EMBL/GenBank/DDBJ whole genome shotgun (WGS) entry which is preliminary data.</text>
</comment>
<reference evidence="1" key="1">
    <citation type="submission" date="2020-06" db="EMBL/GenBank/DDBJ databases">
        <title>Draft genome of Bugula neritina, a colonial animal packing powerful symbionts and potential medicines.</title>
        <authorList>
            <person name="Rayko M."/>
        </authorList>
    </citation>
    <scope>NUCLEOTIDE SEQUENCE [LARGE SCALE GENOMIC DNA]</scope>
    <source>
        <strain evidence="1">Kwan_BN1</strain>
    </source>
</reference>
<organism evidence="1 2">
    <name type="scientific">Bugula neritina</name>
    <name type="common">Brown bryozoan</name>
    <name type="synonym">Sertularia neritina</name>
    <dbReference type="NCBI Taxonomy" id="10212"/>
    <lineage>
        <taxon>Eukaryota</taxon>
        <taxon>Metazoa</taxon>
        <taxon>Spiralia</taxon>
        <taxon>Lophotrochozoa</taxon>
        <taxon>Bryozoa</taxon>
        <taxon>Gymnolaemata</taxon>
        <taxon>Cheilostomatida</taxon>
        <taxon>Flustrina</taxon>
        <taxon>Buguloidea</taxon>
        <taxon>Bugulidae</taxon>
        <taxon>Bugula</taxon>
    </lineage>
</organism>
<dbReference type="SUPFAM" id="SSF57667">
    <property type="entry name" value="beta-beta-alpha zinc fingers"/>
    <property type="match status" value="1"/>
</dbReference>
<dbReference type="EMBL" id="VXIV02001831">
    <property type="protein sequence ID" value="KAF6029322.1"/>
    <property type="molecule type" value="Genomic_DNA"/>
</dbReference>
<sequence length="73" mass="8473">MSSNSLPCHLHLRTHSEARPYLCDMCGYSAKRPHGLTNITEQCMVLQWQKQTAKHTEERQTHQNISKLLIVNQ</sequence>
<dbReference type="OrthoDB" id="5576026at2759"/>
<keyword evidence="2" id="KW-1185">Reference proteome</keyword>
<evidence type="ECO:0000313" key="2">
    <source>
        <dbReference type="Proteomes" id="UP000593567"/>
    </source>
</evidence>
<dbReference type="InterPro" id="IPR036236">
    <property type="entry name" value="Znf_C2H2_sf"/>
</dbReference>
<protein>
    <recommendedName>
        <fullName evidence="3">C2H2-type domain-containing protein</fullName>
    </recommendedName>
</protein>
<dbReference type="Proteomes" id="UP000593567">
    <property type="component" value="Unassembled WGS sequence"/>
</dbReference>
<accession>A0A7J7JSJ4</accession>
<proteinExistence type="predicted"/>